<dbReference type="FunFam" id="4.10.280.10:FF:000007">
    <property type="entry name" value="single-minded homolog 1 isoform X1"/>
    <property type="match status" value="1"/>
</dbReference>
<dbReference type="SMART" id="SM00091">
    <property type="entry name" value="PAS"/>
    <property type="match status" value="2"/>
</dbReference>
<dbReference type="GO" id="GO:0046983">
    <property type="term" value="F:protein dimerization activity"/>
    <property type="evidence" value="ECO:0007669"/>
    <property type="project" value="InterPro"/>
</dbReference>
<evidence type="ECO:0000256" key="9">
    <source>
        <dbReference type="ARBA" id="ARBA00022847"/>
    </source>
</evidence>
<dbReference type="PANTHER" id="PTHR11616:SF240">
    <property type="entry name" value="BLOATED TUBULES, ISOFORM B-RELATED"/>
    <property type="match status" value="1"/>
</dbReference>
<evidence type="ECO:0000259" key="22">
    <source>
        <dbReference type="PROSITE" id="PS50112"/>
    </source>
</evidence>
<dbReference type="GO" id="GO:0046872">
    <property type="term" value="F:metal ion binding"/>
    <property type="evidence" value="ECO:0007669"/>
    <property type="project" value="UniProtKB-KW"/>
</dbReference>
<accession>A0A9Q0RJ18</accession>
<feature type="binding site" evidence="17">
    <location>
        <position position="334"/>
    </location>
    <ligand>
        <name>Na(+)</name>
        <dbReference type="ChEBI" id="CHEBI:29101"/>
        <label>1</label>
    </ligand>
</feature>
<evidence type="ECO:0000313" key="24">
    <source>
        <dbReference type="EMBL" id="KAJ6215935.1"/>
    </source>
</evidence>
<dbReference type="InterPro" id="IPR013655">
    <property type="entry name" value="PAS_fold_3"/>
</dbReference>
<dbReference type="FunFam" id="3.30.450.20:FF:000047">
    <property type="entry name" value="SIM bHLH transcription factor 2"/>
    <property type="match status" value="1"/>
</dbReference>
<reference evidence="24" key="1">
    <citation type="submission" date="2022-12" db="EMBL/GenBank/DDBJ databases">
        <title>Genome assemblies of Blomia tropicalis.</title>
        <authorList>
            <person name="Cui Y."/>
        </authorList>
    </citation>
    <scope>NUCLEOTIDE SEQUENCE</scope>
    <source>
        <tissue evidence="24">Adult mites</tissue>
    </source>
</reference>
<dbReference type="GO" id="GO:0003677">
    <property type="term" value="F:DNA binding"/>
    <property type="evidence" value="ECO:0007669"/>
    <property type="project" value="UniProtKB-KW"/>
</dbReference>
<feature type="region of interest" description="Disordered" evidence="20">
    <location>
        <begin position="1592"/>
        <end position="1633"/>
    </location>
</feature>
<dbReference type="PANTHER" id="PTHR11616">
    <property type="entry name" value="SODIUM/CHLORIDE DEPENDENT TRANSPORTER"/>
    <property type="match status" value="1"/>
</dbReference>
<dbReference type="Pfam" id="PF00989">
    <property type="entry name" value="PAS"/>
    <property type="match status" value="1"/>
</dbReference>
<dbReference type="CDD" id="cd00130">
    <property type="entry name" value="PAS"/>
    <property type="match status" value="2"/>
</dbReference>
<evidence type="ECO:0000256" key="21">
    <source>
        <dbReference type="SAM" id="Phobius"/>
    </source>
</evidence>
<evidence type="ECO:0000256" key="18">
    <source>
        <dbReference type="PIRSR" id="PIRSR600175-2"/>
    </source>
</evidence>
<evidence type="ECO:0000256" key="14">
    <source>
        <dbReference type="ARBA" id="ARBA00023136"/>
    </source>
</evidence>
<dbReference type="SUPFAM" id="SSF55785">
    <property type="entry name" value="PYP-like sensor domain (PAS domain)"/>
    <property type="match status" value="2"/>
</dbReference>
<keyword evidence="12" id="KW-0805">Transcription regulation</keyword>
<dbReference type="InterPro" id="IPR035965">
    <property type="entry name" value="PAS-like_dom_sf"/>
</dbReference>
<feature type="domain" description="BHLH" evidence="23">
    <location>
        <begin position="719"/>
        <end position="772"/>
    </location>
</feature>
<dbReference type="InterPro" id="IPR036638">
    <property type="entry name" value="HLH_DNA-bd_sf"/>
</dbReference>
<feature type="transmembrane region" description="Helical" evidence="21">
    <location>
        <begin position="331"/>
        <end position="348"/>
    </location>
</feature>
<dbReference type="SUPFAM" id="SSF47459">
    <property type="entry name" value="HLH, helix-loop-helix DNA-binding domain"/>
    <property type="match status" value="1"/>
</dbReference>
<dbReference type="Gene3D" id="4.10.280.10">
    <property type="entry name" value="Helix-loop-helix DNA-binding domain"/>
    <property type="match status" value="1"/>
</dbReference>
<gene>
    <name evidence="24" type="ORF">RDWZM_010435</name>
</gene>
<dbReference type="GO" id="GO:0015375">
    <property type="term" value="F:glycine:sodium symporter activity"/>
    <property type="evidence" value="ECO:0007669"/>
    <property type="project" value="TreeGrafter"/>
</dbReference>
<feature type="region of interest" description="Disordered" evidence="20">
    <location>
        <begin position="1166"/>
        <end position="1192"/>
    </location>
</feature>
<feature type="transmembrane region" description="Helical" evidence="21">
    <location>
        <begin position="419"/>
        <end position="444"/>
    </location>
</feature>
<feature type="compositionally biased region" description="Acidic residues" evidence="20">
    <location>
        <begin position="631"/>
        <end position="644"/>
    </location>
</feature>
<feature type="compositionally biased region" description="Low complexity" evidence="20">
    <location>
        <begin position="1606"/>
        <end position="1616"/>
    </location>
</feature>
<feature type="transmembrane region" description="Helical" evidence="21">
    <location>
        <begin position="251"/>
        <end position="272"/>
    </location>
</feature>
<feature type="compositionally biased region" description="Basic and acidic residues" evidence="20">
    <location>
        <begin position="719"/>
        <end position="732"/>
    </location>
</feature>
<sequence length="1669" mass="187090">MEGDNTGMVDDVDDDDGNRPRQDLKKKEWSNYTEFLLASLSYAVGLGNIWRFPYLVYRNGGGAFFVPYFVMLFFVGIPLFVLEFALGQYMQTTPVKIWIIAPLFSGIGYAMCIMSGLVSIYYNMIIAWSVRYLTTSIFKEINWSSCNNTWNTIECLHHDTADCTQSNGTMLFNGTCLHRICQFGNGSNVIQYGLNPIRFVEGMGMNISCNIHDKEWLNYTLENSKMPSDEFFHNEVLGISSGIEDLAGLRLDLVLCLFICWMVVFACLYNGLKSMGKSSYFTALFPYGVLTILFIRCILLEGASNGIYFYLNPNWEQLRNVHVWSDAAMQIFFSLSPCWGGIITLAKGNSLRHNFIKDALYISIGNMLTSIYAGFVIFSIIGFMANEMSTDINKVVAQGAGLAFIAYPEAVTRLPISRLWAILFFTMLCTLGFGTQFTLIESVVATVSETMYPSPSRGQKRKVLFLTVLGFFAAGMILCTRAGMYILQLMDDHCASFSALLIGFCELNVIVWIFGVDRFLRCGQKMLGSFPMMGPLWKVIWMMITPTILISLYISSIFKYQISSYGNYQFPMWSAILGWLLSSLSVAAIPIVAIYKIINYGHGNLTIYEKITLLIRPSPKWVPPRFTTGAGDDDDEYDDEDDSDEVIRGSNGRQMKPMKAKNGKKSAPKKSHHLHLHLHAPTHCESQIALRENEDIDEDLSSINSDDNPENVYISGHSSHYEKSKNAARSRREKENAEFLELAKLLPLPAAITSQLDKASIIRLTTSYLKMRAVFPDGLGDCWGSQPPPTNPYESCIRELGSHLLQTLDGFVFVVAPDGKIMYISETASVHLGLSQVELTGNSIYEYIHPADHDEMSSVLNGCSHLMDQTSSSSTTSTITSHNITSGTIEPYYSGFDSQLSNRSWLDGHECASSNGNNSCKSIESGSITLDDPIELPIIDDSRSFGKCFLPTKTKNGVTEYVSNTNHHMQHYLYSFSEVERSFFVRMKCVLAKRNAGLTAGGYKVIHCSGYVKVRRRLSTQVGSYMEHNSVGCCQNLGLVAVGHSLPPSAITEIKMYSNMFMFRASLDLKLIFLDARVATLTGYEPQDLIEKTLYHYIHGNDIEHMRIAHQTLLNKGQVTTKYYRFLSKPNGWIWMQSYATVVHNNRSSRPHCVVSVNYEKCTTTTSTSTSFQRPQSTSCDSSSQSELHNNQQSELAITIDNRNNNIGLGVEPQQQQQQQQIENVKINDSLPFDTETLLESPVFIKCQKQSPILVNNENDCNGMKVKSTPDNTTNINNINNSPSTITLPKNGLRSPIENNNLKLNKEATTTNTTRTKRGKYRTKPYQSTKTKSIKSPHSATQSNDSDIGLMGSSIGSFESMDPMFKLHEMNAYVECVPSTYHHNYHQASNNHVQYDYFDHHHHHHHHHLPLSHLQQQPQQSIGYFDLNGSNYALRDDPLGTQLTTSTSITTTTTTPIDSWSATNNMYHQTHHHNLYSNYLYGMSHHPSTVSTASTFDVQLAINNDSSSSSTTVTATTTTTTESTQSTTMELGNFYDLHQYDGHQRIYGTNYGNCYQTNSNVNYCLDPMMMESRQSIDIWNDMNQFKKIHRSMSYTNGTTPPPPPSAAATTTTTAAAQPPPPPPSSSSNSDSNSMVKNNQVLISMEHAIKSNDTDNFMINTNLPISIENK</sequence>
<evidence type="ECO:0000256" key="2">
    <source>
        <dbReference type="ARBA" id="ARBA00004141"/>
    </source>
</evidence>
<dbReference type="GO" id="GO:0005886">
    <property type="term" value="C:plasma membrane"/>
    <property type="evidence" value="ECO:0007669"/>
    <property type="project" value="TreeGrafter"/>
</dbReference>
<evidence type="ECO:0000256" key="12">
    <source>
        <dbReference type="ARBA" id="ARBA00023015"/>
    </source>
</evidence>
<feature type="binding site" evidence="17">
    <location>
        <position position="431"/>
    </location>
    <ligand>
        <name>Na(+)</name>
        <dbReference type="ChEBI" id="CHEBI:29101"/>
        <label>1</label>
    </ligand>
</feature>
<evidence type="ECO:0000256" key="5">
    <source>
        <dbReference type="ARBA" id="ARBA00022473"/>
    </source>
</evidence>
<feature type="binding site" evidence="17">
    <location>
        <position position="43"/>
    </location>
    <ligand>
        <name>Na(+)</name>
        <dbReference type="ChEBI" id="CHEBI:29101"/>
        <label>1</label>
    </ligand>
</feature>
<dbReference type="InterPro" id="IPR013767">
    <property type="entry name" value="PAS_fold"/>
</dbReference>
<keyword evidence="9 19" id="KW-0769">Symport</keyword>
<feature type="transmembrane region" description="Helical" evidence="21">
    <location>
        <begin position="35"/>
        <end position="53"/>
    </location>
</feature>
<evidence type="ECO:0000256" key="16">
    <source>
        <dbReference type="ARBA" id="ARBA00023242"/>
    </source>
</evidence>
<dbReference type="Proteomes" id="UP001142055">
    <property type="component" value="Chromosome 4"/>
</dbReference>
<feature type="binding site" evidence="17">
    <location>
        <position position="366"/>
    </location>
    <ligand>
        <name>Na(+)</name>
        <dbReference type="ChEBI" id="CHEBI:29101"/>
        <label>1</label>
    </ligand>
</feature>
<feature type="transmembrane region" description="Helical" evidence="21">
    <location>
        <begin position="464"/>
        <end position="487"/>
    </location>
</feature>
<organism evidence="24 25">
    <name type="scientific">Blomia tropicalis</name>
    <name type="common">Mite</name>
    <dbReference type="NCBI Taxonomy" id="40697"/>
    <lineage>
        <taxon>Eukaryota</taxon>
        <taxon>Metazoa</taxon>
        <taxon>Ecdysozoa</taxon>
        <taxon>Arthropoda</taxon>
        <taxon>Chelicerata</taxon>
        <taxon>Arachnida</taxon>
        <taxon>Acari</taxon>
        <taxon>Acariformes</taxon>
        <taxon>Sarcoptiformes</taxon>
        <taxon>Astigmata</taxon>
        <taxon>Glycyphagoidea</taxon>
        <taxon>Echimyopodidae</taxon>
        <taxon>Blomia</taxon>
    </lineage>
</organism>
<feature type="compositionally biased region" description="Low complexity" evidence="20">
    <location>
        <begin position="1299"/>
        <end position="1314"/>
    </location>
</feature>
<evidence type="ECO:0000256" key="19">
    <source>
        <dbReference type="RuleBase" id="RU003732"/>
    </source>
</evidence>
<evidence type="ECO:0000259" key="23">
    <source>
        <dbReference type="PROSITE" id="PS50888"/>
    </source>
</evidence>
<evidence type="ECO:0000256" key="6">
    <source>
        <dbReference type="ARBA" id="ARBA00022692"/>
    </source>
</evidence>
<feature type="transmembrane region" description="Helical" evidence="21">
    <location>
        <begin position="360"/>
        <end position="383"/>
    </location>
</feature>
<dbReference type="PROSITE" id="PS50267">
    <property type="entry name" value="NA_NEUROTRAN_SYMP_3"/>
    <property type="match status" value="1"/>
</dbReference>
<dbReference type="PROSITE" id="PS50888">
    <property type="entry name" value="BHLH"/>
    <property type="match status" value="1"/>
</dbReference>
<feature type="domain" description="PAS" evidence="22">
    <location>
        <begin position="1062"/>
        <end position="1117"/>
    </location>
</feature>
<dbReference type="Pfam" id="PF00209">
    <property type="entry name" value="SNF"/>
    <property type="match status" value="2"/>
</dbReference>
<dbReference type="Gene3D" id="3.30.450.20">
    <property type="entry name" value="PAS domain"/>
    <property type="match status" value="2"/>
</dbReference>
<comment type="subcellular location">
    <subcellularLocation>
        <location evidence="2">Membrane</location>
        <topology evidence="2">Multi-pass membrane protein</topology>
    </subcellularLocation>
    <subcellularLocation>
        <location evidence="1">Nucleus</location>
    </subcellularLocation>
</comment>
<feature type="region of interest" description="Disordered" evidence="20">
    <location>
        <begin position="1"/>
        <end position="23"/>
    </location>
</feature>
<keyword evidence="8" id="KW-0221">Differentiation</keyword>
<feature type="transmembrane region" description="Helical" evidence="21">
    <location>
        <begin position="284"/>
        <end position="311"/>
    </location>
</feature>
<comment type="caution">
    <text evidence="24">The sequence shown here is derived from an EMBL/GenBank/DDBJ whole genome shotgun (WGS) entry which is preliminary data.</text>
</comment>
<feature type="compositionally biased region" description="Low complexity" evidence="20">
    <location>
        <begin position="1166"/>
        <end position="1186"/>
    </location>
</feature>
<dbReference type="Pfam" id="PF08447">
    <property type="entry name" value="PAS_3"/>
    <property type="match status" value="1"/>
</dbReference>
<dbReference type="GO" id="GO:0005634">
    <property type="term" value="C:nucleus"/>
    <property type="evidence" value="ECO:0007669"/>
    <property type="project" value="UniProtKB-SubCell"/>
</dbReference>
<evidence type="ECO:0000256" key="17">
    <source>
        <dbReference type="PIRSR" id="PIRSR600175-1"/>
    </source>
</evidence>
<keyword evidence="13" id="KW-0238">DNA-binding</keyword>
<feature type="region of interest" description="Disordered" evidence="20">
    <location>
        <begin position="625"/>
        <end position="673"/>
    </location>
</feature>
<evidence type="ECO:0000256" key="7">
    <source>
        <dbReference type="ARBA" id="ARBA00022737"/>
    </source>
</evidence>
<keyword evidence="10" id="KW-0524">Neurogenesis</keyword>
<dbReference type="InterPro" id="IPR000014">
    <property type="entry name" value="PAS"/>
</dbReference>
<dbReference type="GO" id="GO:0007399">
    <property type="term" value="P:nervous system development"/>
    <property type="evidence" value="ECO:0007669"/>
    <property type="project" value="UniProtKB-KW"/>
</dbReference>
<keyword evidence="5" id="KW-0217">Developmental protein</keyword>
<feature type="transmembrane region" description="Helical" evidence="21">
    <location>
        <begin position="65"/>
        <end position="86"/>
    </location>
</feature>
<dbReference type="InterPro" id="IPR011598">
    <property type="entry name" value="bHLH_dom"/>
</dbReference>
<dbReference type="SMART" id="SM00353">
    <property type="entry name" value="HLH"/>
    <property type="match status" value="1"/>
</dbReference>
<evidence type="ECO:0000256" key="8">
    <source>
        <dbReference type="ARBA" id="ARBA00022782"/>
    </source>
</evidence>
<feature type="transmembrane region" description="Helical" evidence="21">
    <location>
        <begin position="570"/>
        <end position="595"/>
    </location>
</feature>
<dbReference type="GO" id="GO:0030154">
    <property type="term" value="P:cell differentiation"/>
    <property type="evidence" value="ECO:0007669"/>
    <property type="project" value="UniProtKB-KW"/>
</dbReference>
<dbReference type="GO" id="GO:0045944">
    <property type="term" value="P:positive regulation of transcription by RNA polymerase II"/>
    <property type="evidence" value="ECO:0007669"/>
    <property type="project" value="UniProtKB-ARBA"/>
</dbReference>
<evidence type="ECO:0000313" key="25">
    <source>
        <dbReference type="Proteomes" id="UP001142055"/>
    </source>
</evidence>
<protein>
    <recommendedName>
        <fullName evidence="19">Transporter</fullName>
    </recommendedName>
</protein>
<dbReference type="PROSITE" id="PS00610">
    <property type="entry name" value="NA_NEUROTRAN_SYMP_1"/>
    <property type="match status" value="1"/>
</dbReference>
<evidence type="ECO:0000256" key="20">
    <source>
        <dbReference type="SAM" id="MobiDB-lite"/>
    </source>
</evidence>
<evidence type="ECO:0000256" key="10">
    <source>
        <dbReference type="ARBA" id="ARBA00022902"/>
    </source>
</evidence>
<feature type="compositionally biased region" description="Basic residues" evidence="20">
    <location>
        <begin position="656"/>
        <end position="673"/>
    </location>
</feature>
<keyword evidence="16" id="KW-0539">Nucleus</keyword>
<comment type="similarity">
    <text evidence="3 19">Belongs to the sodium:neurotransmitter symporter (SNF) (TC 2.A.22) family.</text>
</comment>
<feature type="compositionally biased region" description="Polar residues" evidence="20">
    <location>
        <begin position="1325"/>
        <end position="1346"/>
    </location>
</feature>
<dbReference type="PROSITE" id="PS50112">
    <property type="entry name" value="PAS"/>
    <property type="match status" value="2"/>
</dbReference>
<feature type="transmembrane region" description="Helical" evidence="21">
    <location>
        <begin position="494"/>
        <end position="516"/>
    </location>
</feature>
<proteinExistence type="inferred from homology"/>
<evidence type="ECO:0000256" key="4">
    <source>
        <dbReference type="ARBA" id="ARBA00022448"/>
    </source>
</evidence>
<keyword evidence="6 19" id="KW-0812">Transmembrane</keyword>
<dbReference type="SUPFAM" id="SSF161070">
    <property type="entry name" value="SNF-like"/>
    <property type="match status" value="1"/>
</dbReference>
<evidence type="ECO:0000256" key="3">
    <source>
        <dbReference type="ARBA" id="ARBA00006459"/>
    </source>
</evidence>
<dbReference type="Pfam" id="PF23171">
    <property type="entry name" value="bHLH_HIF1A"/>
    <property type="match status" value="1"/>
</dbReference>
<feature type="compositionally biased region" description="Low complexity" evidence="20">
    <location>
        <begin position="1269"/>
        <end position="1287"/>
    </location>
</feature>
<keyword evidence="17" id="KW-0479">Metal-binding</keyword>
<evidence type="ECO:0000256" key="13">
    <source>
        <dbReference type="ARBA" id="ARBA00023125"/>
    </source>
</evidence>
<dbReference type="InterPro" id="IPR037272">
    <property type="entry name" value="SNS_sf"/>
</dbReference>
<keyword evidence="17" id="KW-0915">Sodium</keyword>
<keyword evidence="15" id="KW-0804">Transcription</keyword>
<name>A0A9Q0RJ18_BLOTA</name>
<feature type="domain" description="PAS" evidence="22">
    <location>
        <begin position="797"/>
        <end position="861"/>
    </location>
</feature>
<dbReference type="InterPro" id="IPR000175">
    <property type="entry name" value="Na/ntran_symport"/>
</dbReference>
<dbReference type="EMBL" id="JAPWDV010000004">
    <property type="protein sequence ID" value="KAJ6215935.1"/>
    <property type="molecule type" value="Genomic_DNA"/>
</dbReference>
<feature type="binding site" evidence="17">
    <location>
        <position position="44"/>
    </location>
    <ligand>
        <name>Na(+)</name>
        <dbReference type="ChEBI" id="CHEBI:29101"/>
        <label>2</label>
    </ligand>
</feature>
<feature type="region of interest" description="Disordered" evidence="20">
    <location>
        <begin position="699"/>
        <end position="732"/>
    </location>
</feature>
<keyword evidence="25" id="KW-1185">Reference proteome</keyword>
<feature type="transmembrane region" description="Helical" evidence="21">
    <location>
        <begin position="98"/>
        <end position="122"/>
    </location>
</feature>
<evidence type="ECO:0000256" key="15">
    <source>
        <dbReference type="ARBA" id="ARBA00023163"/>
    </source>
</evidence>
<feature type="disulfide bond" evidence="18">
    <location>
        <begin position="146"/>
        <end position="155"/>
    </location>
</feature>
<keyword evidence="14 21" id="KW-0472">Membrane</keyword>
<feature type="binding site" evidence="17">
    <location>
        <position position="48"/>
    </location>
    <ligand>
        <name>Na(+)</name>
        <dbReference type="ChEBI" id="CHEBI:29101"/>
        <label>1</label>
    </ligand>
</feature>
<evidence type="ECO:0000256" key="11">
    <source>
        <dbReference type="ARBA" id="ARBA00022989"/>
    </source>
</evidence>
<keyword evidence="4 19" id="KW-0813">Transport</keyword>
<feature type="transmembrane region" description="Helical" evidence="21">
    <location>
        <begin position="536"/>
        <end position="558"/>
    </location>
</feature>
<dbReference type="PRINTS" id="PR00176">
    <property type="entry name" value="NANEUSMPORT"/>
</dbReference>
<feature type="region of interest" description="Disordered" evidence="20">
    <location>
        <begin position="1268"/>
        <end position="1348"/>
    </location>
</feature>
<keyword evidence="7" id="KW-0677">Repeat</keyword>
<evidence type="ECO:0000256" key="1">
    <source>
        <dbReference type="ARBA" id="ARBA00004123"/>
    </source>
</evidence>
<keyword evidence="18" id="KW-1015">Disulfide bond</keyword>
<keyword evidence="11 21" id="KW-1133">Transmembrane helix</keyword>